<feature type="region of interest" description="Disordered" evidence="3">
    <location>
        <begin position="1"/>
        <end position="53"/>
    </location>
</feature>
<dbReference type="PANTHER" id="PTHR40621:SF6">
    <property type="entry name" value="AP-1-LIKE TRANSCRIPTION FACTOR YAP1-RELATED"/>
    <property type="match status" value="1"/>
</dbReference>
<accession>A0A8E2E3U2</accession>
<comment type="subcellular location">
    <subcellularLocation>
        <location evidence="1">Nucleus</location>
    </subcellularLocation>
</comment>
<feature type="region of interest" description="Disordered" evidence="3">
    <location>
        <begin position="165"/>
        <end position="220"/>
    </location>
</feature>
<dbReference type="CDD" id="cd14688">
    <property type="entry name" value="bZIP_YAP"/>
    <property type="match status" value="1"/>
</dbReference>
<feature type="compositionally biased region" description="Low complexity" evidence="3">
    <location>
        <begin position="205"/>
        <end position="218"/>
    </location>
</feature>
<reference evidence="5 6" key="1">
    <citation type="journal article" date="2016" name="Nat. Commun.">
        <title>Ectomycorrhizal ecology is imprinted in the genome of the dominant symbiotic fungus Cenococcum geophilum.</title>
        <authorList>
            <consortium name="DOE Joint Genome Institute"/>
            <person name="Peter M."/>
            <person name="Kohler A."/>
            <person name="Ohm R.A."/>
            <person name="Kuo A."/>
            <person name="Krutzmann J."/>
            <person name="Morin E."/>
            <person name="Arend M."/>
            <person name="Barry K.W."/>
            <person name="Binder M."/>
            <person name="Choi C."/>
            <person name="Clum A."/>
            <person name="Copeland A."/>
            <person name="Grisel N."/>
            <person name="Haridas S."/>
            <person name="Kipfer T."/>
            <person name="LaButti K."/>
            <person name="Lindquist E."/>
            <person name="Lipzen A."/>
            <person name="Maire R."/>
            <person name="Meier B."/>
            <person name="Mihaltcheva S."/>
            <person name="Molinier V."/>
            <person name="Murat C."/>
            <person name="Poggeler S."/>
            <person name="Quandt C.A."/>
            <person name="Sperisen C."/>
            <person name="Tritt A."/>
            <person name="Tisserant E."/>
            <person name="Crous P.W."/>
            <person name="Henrissat B."/>
            <person name="Nehls U."/>
            <person name="Egli S."/>
            <person name="Spatafora J.W."/>
            <person name="Grigoriev I.V."/>
            <person name="Martin F.M."/>
        </authorList>
    </citation>
    <scope>NUCLEOTIDE SEQUENCE [LARGE SCALE GENOMIC DNA]</scope>
    <source>
        <strain evidence="5 6">CBS 459.81</strain>
    </source>
</reference>
<protein>
    <recommendedName>
        <fullName evidence="4">BZIP domain-containing protein</fullName>
    </recommendedName>
</protein>
<evidence type="ECO:0000256" key="3">
    <source>
        <dbReference type="SAM" id="MobiDB-lite"/>
    </source>
</evidence>
<organism evidence="5 6">
    <name type="scientific">Lepidopterella palustris CBS 459.81</name>
    <dbReference type="NCBI Taxonomy" id="1314670"/>
    <lineage>
        <taxon>Eukaryota</taxon>
        <taxon>Fungi</taxon>
        <taxon>Dikarya</taxon>
        <taxon>Ascomycota</taxon>
        <taxon>Pezizomycotina</taxon>
        <taxon>Dothideomycetes</taxon>
        <taxon>Pleosporomycetidae</taxon>
        <taxon>Mytilinidiales</taxon>
        <taxon>Argynnaceae</taxon>
        <taxon>Lepidopterella</taxon>
    </lineage>
</organism>
<evidence type="ECO:0000313" key="5">
    <source>
        <dbReference type="EMBL" id="OCK76870.1"/>
    </source>
</evidence>
<evidence type="ECO:0000256" key="1">
    <source>
        <dbReference type="ARBA" id="ARBA00004123"/>
    </source>
</evidence>
<feature type="domain" description="BZIP" evidence="4">
    <location>
        <begin position="34"/>
        <end position="97"/>
    </location>
</feature>
<evidence type="ECO:0000313" key="6">
    <source>
        <dbReference type="Proteomes" id="UP000250266"/>
    </source>
</evidence>
<feature type="compositionally biased region" description="Basic and acidic residues" evidence="3">
    <location>
        <begin position="14"/>
        <end position="24"/>
    </location>
</feature>
<dbReference type="GO" id="GO:0001228">
    <property type="term" value="F:DNA-binding transcription activator activity, RNA polymerase II-specific"/>
    <property type="evidence" value="ECO:0007669"/>
    <property type="project" value="TreeGrafter"/>
</dbReference>
<name>A0A8E2E3U2_9PEZI</name>
<dbReference type="InterPro" id="IPR046347">
    <property type="entry name" value="bZIP_sf"/>
</dbReference>
<dbReference type="AlphaFoldDB" id="A0A8E2E3U2"/>
<dbReference type="GO" id="GO:0000976">
    <property type="term" value="F:transcription cis-regulatory region binding"/>
    <property type="evidence" value="ECO:0007669"/>
    <property type="project" value="InterPro"/>
</dbReference>
<dbReference type="Gene3D" id="1.10.238.100">
    <property type="entry name" value="YAP1 redox domain. Chain B"/>
    <property type="match status" value="1"/>
</dbReference>
<dbReference type="PROSITE" id="PS50217">
    <property type="entry name" value="BZIP"/>
    <property type="match status" value="1"/>
</dbReference>
<dbReference type="GO" id="GO:0090575">
    <property type="term" value="C:RNA polymerase II transcription regulator complex"/>
    <property type="evidence" value="ECO:0007669"/>
    <property type="project" value="TreeGrafter"/>
</dbReference>
<dbReference type="PANTHER" id="PTHR40621">
    <property type="entry name" value="TRANSCRIPTION FACTOR KAPC-RELATED"/>
    <property type="match status" value="1"/>
</dbReference>
<keyword evidence="2" id="KW-0539">Nucleus</keyword>
<dbReference type="Gene3D" id="1.20.5.170">
    <property type="match status" value="1"/>
</dbReference>
<dbReference type="Pfam" id="PF00170">
    <property type="entry name" value="bZIP_1"/>
    <property type="match status" value="1"/>
</dbReference>
<dbReference type="EMBL" id="KV745172">
    <property type="protein sequence ID" value="OCK76870.1"/>
    <property type="molecule type" value="Genomic_DNA"/>
</dbReference>
<dbReference type="Proteomes" id="UP000250266">
    <property type="component" value="Unassembled WGS sequence"/>
</dbReference>
<dbReference type="OrthoDB" id="2590011at2759"/>
<sequence length="367" mass="40738">MKNFTFRQYRRSPKSTEDSQKAGSDDNAQNPKENNAYLKRREQVRKAQRTHRERKEAYIKSLEYEVLQLRANEAKIMNETKSLYTEIGKLKGILTAHGIELPSNQINISDAYNTPFGDALPATNASVGIRQNARKEQQIHMLNAAGNAFQPGDDFFLSLSDSFTDGSASSPPSRWNMFSRKKDNRTTESSTGNGFSSFPASSPHNGNSGSTSAASPSSLRELDLTSVGTEFVLTLESPCLHHSQGDPRDLENPSGHALSLSSTLLFQSPAAPVPTNTEGATWEVPSLGLERLLELSSKIDLDGEVTPIQAWNLIRQHPMFEDMGVDVLRKLTERLRKEVRCFGFGAVIEQFAFENIMSETFGPIQYS</sequence>
<dbReference type="InterPro" id="IPR004827">
    <property type="entry name" value="bZIP"/>
</dbReference>
<proteinExistence type="predicted"/>
<feature type="compositionally biased region" description="Polar residues" evidence="3">
    <location>
        <begin position="187"/>
        <end position="204"/>
    </location>
</feature>
<keyword evidence="6" id="KW-1185">Reference proteome</keyword>
<gene>
    <name evidence="5" type="ORF">K432DRAFT_334922</name>
</gene>
<dbReference type="SUPFAM" id="SSF57959">
    <property type="entry name" value="Leucine zipper domain"/>
    <property type="match status" value="1"/>
</dbReference>
<evidence type="ECO:0000256" key="2">
    <source>
        <dbReference type="ARBA" id="ARBA00023242"/>
    </source>
</evidence>
<dbReference type="InterPro" id="IPR050936">
    <property type="entry name" value="AP-1-like"/>
</dbReference>
<evidence type="ECO:0000259" key="4">
    <source>
        <dbReference type="PROSITE" id="PS50217"/>
    </source>
</evidence>